<sequence>MRILADTQNALAAFRAGLTPPVLAFLAATWVLAALNPTPESWAATCASRGLISRGFLDILSLRTSSSVCSNGGLSRAFFLRQGAYTHHDLLIASVVETSRDPRARYLGVVGLWIKFPFGLGWLAGLFVNVYRVHAFVTKLLCVGIVALAAMRVVTLVKTTLLYVVYAVVALVALPKLTGAPLHAVVIGLGVLAYGLKLQPGIQASLMSLMNVLMPPTRQRKAQLSVLKRLDALEAKAKDEVAASDDDDDDDDDA</sequence>
<feature type="transmembrane region" description="Helical" evidence="1">
    <location>
        <begin position="179"/>
        <end position="196"/>
    </location>
</feature>
<gene>
    <name evidence="2" type="ORF">MICPUCDRAFT_51741</name>
</gene>
<keyword evidence="1" id="KW-1133">Transmembrane helix</keyword>
<protein>
    <submittedName>
        <fullName evidence="2">Predicted protein</fullName>
    </submittedName>
</protein>
<evidence type="ECO:0000313" key="3">
    <source>
        <dbReference type="Proteomes" id="UP000001876"/>
    </source>
</evidence>
<dbReference type="OMA" id="RYCVANA"/>
<keyword evidence="1" id="KW-0472">Membrane</keyword>
<dbReference type="RefSeq" id="XP_003062181.1">
    <property type="nucleotide sequence ID" value="XM_003062135.1"/>
</dbReference>
<name>C1N1V0_MICPC</name>
<organism evidence="3">
    <name type="scientific">Micromonas pusilla (strain CCMP1545)</name>
    <name type="common">Picoplanktonic green alga</name>
    <dbReference type="NCBI Taxonomy" id="564608"/>
    <lineage>
        <taxon>Eukaryota</taxon>
        <taxon>Viridiplantae</taxon>
        <taxon>Chlorophyta</taxon>
        <taxon>Mamiellophyceae</taxon>
        <taxon>Mamiellales</taxon>
        <taxon>Mamiellaceae</taxon>
        <taxon>Micromonas</taxon>
    </lineage>
</organism>
<feature type="transmembrane region" description="Helical" evidence="1">
    <location>
        <begin position="12"/>
        <end position="33"/>
    </location>
</feature>
<dbReference type="GeneID" id="9687418"/>
<reference evidence="2 3" key="1">
    <citation type="journal article" date="2009" name="Science">
        <title>Green evolution and dynamic adaptations revealed by genomes of the marine picoeukaryotes Micromonas.</title>
        <authorList>
            <person name="Worden A.Z."/>
            <person name="Lee J.H."/>
            <person name="Mock T."/>
            <person name="Rouze P."/>
            <person name="Simmons M.P."/>
            <person name="Aerts A.L."/>
            <person name="Allen A.E."/>
            <person name="Cuvelier M.L."/>
            <person name="Derelle E."/>
            <person name="Everett M.V."/>
            <person name="Foulon E."/>
            <person name="Grimwood J."/>
            <person name="Gundlach H."/>
            <person name="Henrissat B."/>
            <person name="Napoli C."/>
            <person name="McDonald S.M."/>
            <person name="Parker M.S."/>
            <person name="Rombauts S."/>
            <person name="Salamov A."/>
            <person name="Von Dassow P."/>
            <person name="Badger J.H."/>
            <person name="Coutinho P.M."/>
            <person name="Demir E."/>
            <person name="Dubchak I."/>
            <person name="Gentemann C."/>
            <person name="Eikrem W."/>
            <person name="Gready J.E."/>
            <person name="John U."/>
            <person name="Lanier W."/>
            <person name="Lindquist E.A."/>
            <person name="Lucas S."/>
            <person name="Mayer K.F."/>
            <person name="Moreau H."/>
            <person name="Not F."/>
            <person name="Otillar R."/>
            <person name="Panaud O."/>
            <person name="Pangilinan J."/>
            <person name="Paulsen I."/>
            <person name="Piegu B."/>
            <person name="Poliakov A."/>
            <person name="Robbens S."/>
            <person name="Schmutz J."/>
            <person name="Toulza E."/>
            <person name="Wyss T."/>
            <person name="Zelensky A."/>
            <person name="Zhou K."/>
            <person name="Armbrust E.V."/>
            <person name="Bhattacharya D."/>
            <person name="Goodenough U.W."/>
            <person name="Van de Peer Y."/>
            <person name="Grigoriev I.V."/>
        </authorList>
    </citation>
    <scope>NUCLEOTIDE SEQUENCE [LARGE SCALE GENOMIC DNA]</scope>
    <source>
        <strain evidence="2 3">CCMP1545</strain>
    </source>
</reference>
<evidence type="ECO:0000256" key="1">
    <source>
        <dbReference type="SAM" id="Phobius"/>
    </source>
</evidence>
<dbReference type="EMBL" id="GG663745">
    <property type="protein sequence ID" value="EEH53893.1"/>
    <property type="molecule type" value="Genomic_DNA"/>
</dbReference>
<evidence type="ECO:0000313" key="2">
    <source>
        <dbReference type="EMBL" id="EEH53893.1"/>
    </source>
</evidence>
<dbReference type="Proteomes" id="UP000001876">
    <property type="component" value="Unassembled WGS sequence"/>
</dbReference>
<dbReference type="AlphaFoldDB" id="C1N1V0"/>
<keyword evidence="3" id="KW-1185">Reference proteome</keyword>
<proteinExistence type="predicted"/>
<feature type="transmembrane region" description="Helical" evidence="1">
    <location>
        <begin position="140"/>
        <end position="173"/>
    </location>
</feature>
<dbReference type="KEGG" id="mpp:MICPUCDRAFT_51741"/>
<feature type="transmembrane region" description="Helical" evidence="1">
    <location>
        <begin position="106"/>
        <end position="128"/>
    </location>
</feature>
<keyword evidence="1" id="KW-0812">Transmembrane</keyword>
<accession>C1N1V0</accession>